<dbReference type="SUPFAM" id="SSF46689">
    <property type="entry name" value="Homeodomain-like"/>
    <property type="match status" value="1"/>
</dbReference>
<dbReference type="InterPro" id="IPR051912">
    <property type="entry name" value="Alkylbase_DNA_Glycosylase/TA"/>
</dbReference>
<dbReference type="Pfam" id="PF12833">
    <property type="entry name" value="HTH_18"/>
    <property type="match status" value="1"/>
</dbReference>
<dbReference type="InterPro" id="IPR018062">
    <property type="entry name" value="HTH_AraC-typ_CS"/>
</dbReference>
<dbReference type="SMART" id="SM00342">
    <property type="entry name" value="HTH_ARAC"/>
    <property type="match status" value="1"/>
</dbReference>
<keyword evidence="6" id="KW-0479">Metal-binding</keyword>
<evidence type="ECO:0000313" key="15">
    <source>
        <dbReference type="EMBL" id="NRT54368.1"/>
    </source>
</evidence>
<dbReference type="EC" id="3.2.2.21" evidence="3"/>
<dbReference type="GO" id="GO:0003905">
    <property type="term" value="F:alkylbase DNA N-glycosylase activity"/>
    <property type="evidence" value="ECO:0007669"/>
    <property type="project" value="UniProtKB-EC"/>
</dbReference>
<dbReference type="InterPro" id="IPR004026">
    <property type="entry name" value="Ada_DNA_repair_Zn-bd"/>
</dbReference>
<evidence type="ECO:0000256" key="4">
    <source>
        <dbReference type="ARBA" id="ARBA00022603"/>
    </source>
</evidence>
<dbReference type="PANTHER" id="PTHR43003:SF13">
    <property type="entry name" value="DNA-3-METHYLADENINE GLYCOSYLASE 2"/>
    <property type="match status" value="1"/>
</dbReference>
<dbReference type="RefSeq" id="WP_173803337.1">
    <property type="nucleotide sequence ID" value="NZ_JABSNM010000001.1"/>
</dbReference>
<evidence type="ECO:0000256" key="3">
    <source>
        <dbReference type="ARBA" id="ARBA00012000"/>
    </source>
</evidence>
<evidence type="ECO:0000256" key="10">
    <source>
        <dbReference type="ARBA" id="ARBA00023125"/>
    </source>
</evidence>
<dbReference type="SUPFAM" id="SSF57884">
    <property type="entry name" value="Ada DNA repair protein, N-terminal domain (N-Ada 10)"/>
    <property type="match status" value="1"/>
</dbReference>
<feature type="domain" description="HTH araC/xylS-type" evidence="14">
    <location>
        <begin position="91"/>
        <end position="191"/>
    </location>
</feature>
<keyword evidence="15" id="KW-0378">Hydrolase</keyword>
<keyword evidence="10" id="KW-0238">DNA-binding</keyword>
<keyword evidence="16" id="KW-1185">Reference proteome</keyword>
<dbReference type="PROSITE" id="PS00041">
    <property type="entry name" value="HTH_ARAC_FAMILY_1"/>
    <property type="match status" value="1"/>
</dbReference>
<evidence type="ECO:0000256" key="12">
    <source>
        <dbReference type="ARBA" id="ARBA00023163"/>
    </source>
</evidence>
<evidence type="ECO:0000256" key="2">
    <source>
        <dbReference type="ARBA" id="ARBA00001947"/>
    </source>
</evidence>
<evidence type="ECO:0000313" key="16">
    <source>
        <dbReference type="Proteomes" id="UP001516061"/>
    </source>
</evidence>
<dbReference type="InterPro" id="IPR003265">
    <property type="entry name" value="HhH-GPD_domain"/>
</dbReference>
<dbReference type="Gene3D" id="3.40.10.10">
    <property type="entry name" value="DNA Methylphosphotriester Repair Domain"/>
    <property type="match status" value="1"/>
</dbReference>
<keyword evidence="11" id="KW-0010">Activator</keyword>
<keyword evidence="4" id="KW-0489">Methyltransferase</keyword>
<evidence type="ECO:0000256" key="5">
    <source>
        <dbReference type="ARBA" id="ARBA00022679"/>
    </source>
</evidence>
<reference evidence="15 16" key="1">
    <citation type="submission" date="2020-05" db="EMBL/GenBank/DDBJ databases">
        <title>Genomic Encyclopedia of Type Strains, Phase IV (KMG-V): Genome sequencing to study the core and pangenomes of soil and plant-associated prokaryotes.</title>
        <authorList>
            <person name="Whitman W."/>
        </authorList>
    </citation>
    <scope>NUCLEOTIDE SEQUENCE [LARGE SCALE GENOMIC DNA]</scope>
    <source>
        <strain evidence="15 16">C29</strain>
    </source>
</reference>
<evidence type="ECO:0000256" key="9">
    <source>
        <dbReference type="ARBA" id="ARBA00023015"/>
    </source>
</evidence>
<dbReference type="InterPro" id="IPR011257">
    <property type="entry name" value="DNA_glycosylase"/>
</dbReference>
<dbReference type="EMBL" id="JABSNM010000001">
    <property type="protein sequence ID" value="NRT54368.1"/>
    <property type="molecule type" value="Genomic_DNA"/>
</dbReference>
<dbReference type="Gene3D" id="1.10.340.30">
    <property type="entry name" value="Hypothetical protein, domain 2"/>
    <property type="match status" value="1"/>
</dbReference>
<evidence type="ECO:0000256" key="11">
    <source>
        <dbReference type="ARBA" id="ARBA00023159"/>
    </source>
</evidence>
<evidence type="ECO:0000256" key="7">
    <source>
        <dbReference type="ARBA" id="ARBA00022763"/>
    </source>
</evidence>
<dbReference type="InterPro" id="IPR023170">
    <property type="entry name" value="HhH_base_excis_C"/>
</dbReference>
<dbReference type="InterPro" id="IPR035451">
    <property type="entry name" value="Ada-like_dom_sf"/>
</dbReference>
<dbReference type="SUPFAM" id="SSF48150">
    <property type="entry name" value="DNA-glycosylase"/>
    <property type="match status" value="1"/>
</dbReference>
<sequence>MQSFSTADAAVLHAALAARDARFDGRFLVGVTSTGIYCRPVCTVRTPRPENCRFFRHAAQAESAGFRPCLRCRPELAPGSASIDAPSRLAQAAARRIEAGELDGEGAGLPALAARLGIGERHLRRVFREAFGVSPIDYAQTQRLLLAKRLLADTAWPVTDIAMHAGFGSLRRFHALFRSRYGLSPGRMRRGAGSGGDTLRLALALRLPFDWTALSENLLQRAWPGIETGDADGRLLRTLRIGTAQGWIALGPPDLQAGTLALEVSAGLLPVLPRVLDAVRRLADLGCDPQAVAERLGPLAAEAPGLRIPGSVDGFELAVRTVLEQQVSLEAARLLAGRLAAAFGDPVDTPWPGLDRLFPQAEALAGLDVDTLAGRVRLPRRRAATLIRLADELASARLDLGPSADPDATIARLQELPGIGPWTAHCIAMRALDWPDAWPEGDRVLGRMLGDVPAAEARRRAEAWRPWRSYAAQHLWRQASLPPRRP</sequence>
<dbReference type="SUPFAM" id="SSF55945">
    <property type="entry name" value="TATA-box binding protein-like"/>
    <property type="match status" value="1"/>
</dbReference>
<dbReference type="Gene3D" id="1.10.1670.10">
    <property type="entry name" value="Helix-hairpin-Helix base-excision DNA repair enzymes (C-terminal)"/>
    <property type="match status" value="1"/>
</dbReference>
<dbReference type="CDD" id="cd00056">
    <property type="entry name" value="ENDO3c"/>
    <property type="match status" value="1"/>
</dbReference>
<dbReference type="PROSITE" id="PS01124">
    <property type="entry name" value="HTH_ARAC_FAMILY_2"/>
    <property type="match status" value="1"/>
</dbReference>
<dbReference type="InterPro" id="IPR018060">
    <property type="entry name" value="HTH_AraC"/>
</dbReference>
<dbReference type="SMART" id="SM01009">
    <property type="entry name" value="AlkA_N"/>
    <property type="match status" value="1"/>
</dbReference>
<dbReference type="InterPro" id="IPR037046">
    <property type="entry name" value="AlkA_N_sf"/>
</dbReference>
<dbReference type="Pfam" id="PF00730">
    <property type="entry name" value="HhH-GPD"/>
    <property type="match status" value="1"/>
</dbReference>
<proteinExistence type="predicted"/>
<keyword evidence="12" id="KW-0804">Transcription</keyword>
<comment type="caution">
    <text evidence="15">The sequence shown here is derived from an EMBL/GenBank/DDBJ whole genome shotgun (WGS) entry which is preliminary data.</text>
</comment>
<dbReference type="PANTHER" id="PTHR43003">
    <property type="entry name" value="DNA-3-METHYLADENINE GLYCOSYLASE"/>
    <property type="match status" value="1"/>
</dbReference>
<evidence type="ECO:0000256" key="8">
    <source>
        <dbReference type="ARBA" id="ARBA00022833"/>
    </source>
</evidence>
<keyword evidence="7" id="KW-0227">DNA damage</keyword>
<evidence type="ECO:0000256" key="1">
    <source>
        <dbReference type="ARBA" id="ARBA00000086"/>
    </source>
</evidence>
<keyword evidence="15" id="KW-0326">Glycosidase</keyword>
<dbReference type="Pfam" id="PF06029">
    <property type="entry name" value="AlkA_N"/>
    <property type="match status" value="1"/>
</dbReference>
<dbReference type="Proteomes" id="UP001516061">
    <property type="component" value="Unassembled WGS sequence"/>
</dbReference>
<keyword evidence="13" id="KW-0234">DNA repair</keyword>
<evidence type="ECO:0000259" key="14">
    <source>
        <dbReference type="PROSITE" id="PS01124"/>
    </source>
</evidence>
<protein>
    <recommendedName>
        <fullName evidence="3">DNA-3-methyladenine glycosylase II</fullName>
        <ecNumber evidence="3">3.2.2.21</ecNumber>
    </recommendedName>
</protein>
<dbReference type="InterPro" id="IPR009057">
    <property type="entry name" value="Homeodomain-like_sf"/>
</dbReference>
<comment type="cofactor">
    <cofactor evidence="2">
        <name>Zn(2+)</name>
        <dbReference type="ChEBI" id="CHEBI:29105"/>
    </cofactor>
</comment>
<keyword evidence="5" id="KW-0808">Transferase</keyword>
<accession>A0ABX2FYU8</accession>
<gene>
    <name evidence="15" type="ORF">HNQ01_000075</name>
</gene>
<keyword evidence="8" id="KW-0862">Zinc</keyword>
<dbReference type="Gene3D" id="3.30.310.20">
    <property type="entry name" value="DNA-3-methyladenine glycosylase AlkA, N-terminal domain"/>
    <property type="match status" value="1"/>
</dbReference>
<name>A0ABX2FYU8_9BURK</name>
<keyword evidence="9" id="KW-0805">Transcription regulation</keyword>
<dbReference type="Pfam" id="PF02805">
    <property type="entry name" value="Ada_Zn_binding"/>
    <property type="match status" value="1"/>
</dbReference>
<evidence type="ECO:0000256" key="6">
    <source>
        <dbReference type="ARBA" id="ARBA00022723"/>
    </source>
</evidence>
<dbReference type="InterPro" id="IPR010316">
    <property type="entry name" value="AlkA_N"/>
</dbReference>
<comment type="catalytic activity">
    <reaction evidence="1">
        <text>Hydrolysis of alkylated DNA, releasing 3-methyladenine, 3-methylguanine, 7-methylguanine and 7-methyladenine.</text>
        <dbReference type="EC" id="3.2.2.21"/>
    </reaction>
</comment>
<dbReference type="SMART" id="SM00478">
    <property type="entry name" value="ENDO3c"/>
    <property type="match status" value="1"/>
</dbReference>
<dbReference type="Gene3D" id="1.10.10.60">
    <property type="entry name" value="Homeodomain-like"/>
    <property type="match status" value="1"/>
</dbReference>
<organism evidence="15 16">
    <name type="scientific">Sphaerotilus uruguayifluvii</name>
    <dbReference type="NCBI Taxonomy" id="2735897"/>
    <lineage>
        <taxon>Bacteria</taxon>
        <taxon>Pseudomonadati</taxon>
        <taxon>Pseudomonadota</taxon>
        <taxon>Betaproteobacteria</taxon>
        <taxon>Burkholderiales</taxon>
        <taxon>Sphaerotilaceae</taxon>
        <taxon>Sphaerotilus</taxon>
    </lineage>
</organism>
<evidence type="ECO:0000256" key="13">
    <source>
        <dbReference type="ARBA" id="ARBA00023204"/>
    </source>
</evidence>